<dbReference type="InterPro" id="IPR003112">
    <property type="entry name" value="Olfac-like_dom"/>
</dbReference>
<dbReference type="InterPro" id="IPR050605">
    <property type="entry name" value="Olfactomedin-like_domain"/>
</dbReference>
<evidence type="ECO:0000256" key="3">
    <source>
        <dbReference type="PROSITE-ProRule" id="PRU00446"/>
    </source>
</evidence>
<dbReference type="GO" id="GO:0007165">
    <property type="term" value="P:signal transduction"/>
    <property type="evidence" value="ECO:0007669"/>
    <property type="project" value="TreeGrafter"/>
</dbReference>
<feature type="domain" description="Olfactomedin-like" evidence="4">
    <location>
        <begin position="108"/>
        <end position="358"/>
    </location>
</feature>
<dbReference type="GO" id="GO:0005615">
    <property type="term" value="C:extracellular space"/>
    <property type="evidence" value="ECO:0007669"/>
    <property type="project" value="TreeGrafter"/>
</dbReference>
<evidence type="ECO:0000256" key="1">
    <source>
        <dbReference type="ARBA" id="ARBA00004613"/>
    </source>
</evidence>
<dbReference type="PANTHER" id="PTHR23192:SF7">
    <property type="entry name" value="OLFACTOMEDIN-4"/>
    <property type="match status" value="1"/>
</dbReference>
<organism evidence="5 6">
    <name type="scientific">Oncorhynchus mykiss</name>
    <name type="common">Rainbow trout</name>
    <name type="synonym">Salmo gairdneri</name>
    <dbReference type="NCBI Taxonomy" id="8022"/>
    <lineage>
        <taxon>Eukaryota</taxon>
        <taxon>Metazoa</taxon>
        <taxon>Chordata</taxon>
        <taxon>Craniata</taxon>
        <taxon>Vertebrata</taxon>
        <taxon>Euteleostomi</taxon>
        <taxon>Actinopterygii</taxon>
        <taxon>Neopterygii</taxon>
        <taxon>Teleostei</taxon>
        <taxon>Protacanthopterygii</taxon>
        <taxon>Salmoniformes</taxon>
        <taxon>Salmonidae</taxon>
        <taxon>Salmoninae</taxon>
        <taxon>Oncorhynchus</taxon>
    </lineage>
</organism>
<dbReference type="AlphaFoldDB" id="A0A8C7T5E0"/>
<comment type="caution">
    <text evidence="3">Lacks conserved residue(s) required for the propagation of feature annotation.</text>
</comment>
<evidence type="ECO:0000313" key="6">
    <source>
        <dbReference type="Proteomes" id="UP000694395"/>
    </source>
</evidence>
<dbReference type="SMART" id="SM00284">
    <property type="entry name" value="OLF"/>
    <property type="match status" value="1"/>
</dbReference>
<evidence type="ECO:0000259" key="4">
    <source>
        <dbReference type="PROSITE" id="PS51132"/>
    </source>
</evidence>
<keyword evidence="2" id="KW-0964">Secreted</keyword>
<accession>A0A8C7T5E0</accession>
<comment type="subcellular location">
    <subcellularLocation>
        <location evidence="1">Secreted</location>
    </subcellularLocation>
</comment>
<dbReference type="Pfam" id="PF02191">
    <property type="entry name" value="OLF"/>
    <property type="match status" value="1"/>
</dbReference>
<sequence>IERNGTEDGGGKCSCEAFLPGSTFPVGELVLLEEMAMQINHKLEMEMSKVHQYGLTVYAERIVNLTVLVELMEKNPGAYSDAYMQEVKVQIKQLEALVQEFLGSIQTSTTVFESLHQQVTTRRLSPTTHLGGWGKYSKPVHGSEPQYWYSGYSGASIVDMRFYSSYKNCILRTPFKHQSLSSSWYGTGNNFIVRDNTLYYQLNNPFSMAKLNFTTMNYEYRVIAKASTRFSYSHSPNQNLDFAADENGLWVTYATEESKGKMIIAKIHEPSFGIEELWETSVYKPSVSNAFMVCGVFYAVRTVDIHYEEIFYTYDTKIKPESVRFQDKYVNLDYNPTDQKLYMYNDGYYVNYHLRFDNQATVNTTHPLVR</sequence>
<reference evidence="5" key="1">
    <citation type="submission" date="2020-07" db="EMBL/GenBank/DDBJ databases">
        <title>A long reads based de novo assembly of the rainbow trout Arlee double haploid line genome.</title>
        <authorList>
            <person name="Gao G."/>
            <person name="Palti Y."/>
        </authorList>
    </citation>
    <scope>NUCLEOTIDE SEQUENCE [LARGE SCALE GENOMIC DNA]</scope>
</reference>
<protein>
    <submittedName>
        <fullName evidence="5">Olfactomedin 4, tandem duplicate 1</fullName>
    </submittedName>
</protein>
<dbReference type="GeneTree" id="ENSGT00940000155454"/>
<dbReference type="Ensembl" id="ENSOMYT00000083656.2">
    <property type="protein sequence ID" value="ENSOMYP00000076859.2"/>
    <property type="gene ID" value="ENSOMYG00000035544.2"/>
</dbReference>
<reference evidence="5" key="2">
    <citation type="submission" date="2025-08" db="UniProtKB">
        <authorList>
            <consortium name="Ensembl"/>
        </authorList>
    </citation>
    <scope>IDENTIFICATION</scope>
</reference>
<evidence type="ECO:0000313" key="5">
    <source>
        <dbReference type="Ensembl" id="ENSOMYP00000076859.2"/>
    </source>
</evidence>
<name>A0A8C7T5E0_ONCMY</name>
<dbReference type="PANTHER" id="PTHR23192">
    <property type="entry name" value="OLFACTOMEDIN-RELATED"/>
    <property type="match status" value="1"/>
</dbReference>
<proteinExistence type="predicted"/>
<reference evidence="5" key="3">
    <citation type="submission" date="2025-09" db="UniProtKB">
        <authorList>
            <consortium name="Ensembl"/>
        </authorList>
    </citation>
    <scope>IDENTIFICATION</scope>
</reference>
<dbReference type="PROSITE" id="PS51132">
    <property type="entry name" value="OLF"/>
    <property type="match status" value="1"/>
</dbReference>
<dbReference type="Proteomes" id="UP000694395">
    <property type="component" value="Chromosome 25"/>
</dbReference>
<evidence type="ECO:0000256" key="2">
    <source>
        <dbReference type="ARBA" id="ARBA00022525"/>
    </source>
</evidence>
<keyword evidence="6" id="KW-1185">Reference proteome</keyword>